<keyword evidence="2" id="KW-1185">Reference proteome</keyword>
<dbReference type="Proteomes" id="UP000195402">
    <property type="component" value="Unassembled WGS sequence"/>
</dbReference>
<dbReference type="AlphaFoldDB" id="A0A200R8F4"/>
<dbReference type="InParanoid" id="A0A200R8F4"/>
<evidence type="ECO:0000313" key="2">
    <source>
        <dbReference type="Proteomes" id="UP000195402"/>
    </source>
</evidence>
<dbReference type="OrthoDB" id="673202at2759"/>
<proteinExistence type="predicted"/>
<accession>A0A200R8F4</accession>
<evidence type="ECO:0000313" key="1">
    <source>
        <dbReference type="EMBL" id="OVA18978.1"/>
    </source>
</evidence>
<protein>
    <submittedName>
        <fullName evidence="1">Uncharacterized protein</fullName>
    </submittedName>
</protein>
<name>A0A200R8F4_MACCD</name>
<comment type="caution">
    <text evidence="1">The sequence shown here is derived from an EMBL/GenBank/DDBJ whole genome shotgun (WGS) entry which is preliminary data.</text>
</comment>
<organism evidence="1 2">
    <name type="scientific">Macleaya cordata</name>
    <name type="common">Five-seeded plume-poppy</name>
    <name type="synonym">Bocconia cordata</name>
    <dbReference type="NCBI Taxonomy" id="56857"/>
    <lineage>
        <taxon>Eukaryota</taxon>
        <taxon>Viridiplantae</taxon>
        <taxon>Streptophyta</taxon>
        <taxon>Embryophyta</taxon>
        <taxon>Tracheophyta</taxon>
        <taxon>Spermatophyta</taxon>
        <taxon>Magnoliopsida</taxon>
        <taxon>Ranunculales</taxon>
        <taxon>Papaveraceae</taxon>
        <taxon>Papaveroideae</taxon>
        <taxon>Macleaya</taxon>
    </lineage>
</organism>
<sequence length="118" mass="14270">MSLNHEDDIVWSLGIDRRLYDHEIRELYELLHIINLVELNQDEDSQCWKWESNSLFSMQSCYKAYNNQSRISFPEEVIWDNRIPSKILWLEGVQWWKTDAICVVKAMNQSTTYYYTAR</sequence>
<reference evidence="1 2" key="1">
    <citation type="journal article" date="2017" name="Mol. Plant">
        <title>The Genome of Medicinal Plant Macleaya cordata Provides New Insights into Benzylisoquinoline Alkaloids Metabolism.</title>
        <authorList>
            <person name="Liu X."/>
            <person name="Liu Y."/>
            <person name="Huang P."/>
            <person name="Ma Y."/>
            <person name="Qing Z."/>
            <person name="Tang Q."/>
            <person name="Cao H."/>
            <person name="Cheng P."/>
            <person name="Zheng Y."/>
            <person name="Yuan Z."/>
            <person name="Zhou Y."/>
            <person name="Liu J."/>
            <person name="Tang Z."/>
            <person name="Zhuo Y."/>
            <person name="Zhang Y."/>
            <person name="Yu L."/>
            <person name="Huang J."/>
            <person name="Yang P."/>
            <person name="Peng Q."/>
            <person name="Zhang J."/>
            <person name="Jiang W."/>
            <person name="Zhang Z."/>
            <person name="Lin K."/>
            <person name="Ro D.K."/>
            <person name="Chen X."/>
            <person name="Xiong X."/>
            <person name="Shang Y."/>
            <person name="Huang S."/>
            <person name="Zeng J."/>
        </authorList>
    </citation>
    <scope>NUCLEOTIDE SEQUENCE [LARGE SCALE GENOMIC DNA]</scope>
    <source>
        <strain evidence="2">cv. BLH2017</strain>
        <tissue evidence="1">Root</tissue>
    </source>
</reference>
<gene>
    <name evidence="1" type="ORF">BVC80_1225g1</name>
</gene>
<dbReference type="EMBL" id="MVGT01000335">
    <property type="protein sequence ID" value="OVA18978.1"/>
    <property type="molecule type" value="Genomic_DNA"/>
</dbReference>